<dbReference type="PROSITE" id="PS51257">
    <property type="entry name" value="PROKAR_LIPOPROTEIN"/>
    <property type="match status" value="1"/>
</dbReference>
<dbReference type="PROSITE" id="PS51829">
    <property type="entry name" value="P_HOMO_B"/>
    <property type="match status" value="1"/>
</dbReference>
<feature type="active site" description="Charge relay system" evidence="7">
    <location>
        <position position="214"/>
    </location>
</feature>
<accession>A0ABX6K6A5</accession>
<dbReference type="InterPro" id="IPR000209">
    <property type="entry name" value="Peptidase_S8/S53_dom"/>
</dbReference>
<dbReference type="Gene3D" id="2.60.120.260">
    <property type="entry name" value="Galactose-binding domain-like"/>
    <property type="match status" value="1"/>
</dbReference>
<evidence type="ECO:0000256" key="7">
    <source>
        <dbReference type="PROSITE-ProRule" id="PRU01240"/>
    </source>
</evidence>
<dbReference type="InterPro" id="IPR023828">
    <property type="entry name" value="Peptidase_S8_Ser-AS"/>
</dbReference>
<keyword evidence="3" id="KW-0732">Signal</keyword>
<dbReference type="Pfam" id="PF00082">
    <property type="entry name" value="Peptidase_S8"/>
    <property type="match status" value="1"/>
</dbReference>
<evidence type="ECO:0000256" key="6">
    <source>
        <dbReference type="ARBA" id="ARBA00022837"/>
    </source>
</evidence>
<dbReference type="PANTHER" id="PTHR42884">
    <property type="entry name" value="PROPROTEIN CONVERTASE SUBTILISIN/KEXIN-RELATED"/>
    <property type="match status" value="1"/>
</dbReference>
<dbReference type="Proteomes" id="UP000501408">
    <property type="component" value="Chromosome 1"/>
</dbReference>
<dbReference type="InterPro" id="IPR022398">
    <property type="entry name" value="Peptidase_S8_His-AS"/>
</dbReference>
<keyword evidence="10" id="KW-1185">Reference proteome</keyword>
<dbReference type="EMBL" id="CP050266">
    <property type="protein sequence ID" value="QIR06519.1"/>
    <property type="molecule type" value="Genomic_DNA"/>
</dbReference>
<evidence type="ECO:0000259" key="8">
    <source>
        <dbReference type="PROSITE" id="PS51829"/>
    </source>
</evidence>
<dbReference type="InterPro" id="IPR034182">
    <property type="entry name" value="Kexin/furin"/>
</dbReference>
<dbReference type="InterPro" id="IPR015500">
    <property type="entry name" value="Peptidase_S8_subtilisin-rel"/>
</dbReference>
<evidence type="ECO:0000313" key="10">
    <source>
        <dbReference type="Proteomes" id="UP000501408"/>
    </source>
</evidence>
<gene>
    <name evidence="9" type="ORF">HBA18_09165</name>
</gene>
<evidence type="ECO:0000256" key="4">
    <source>
        <dbReference type="ARBA" id="ARBA00022801"/>
    </source>
</evidence>
<keyword evidence="2 7" id="KW-0645">Protease</keyword>
<proteinExistence type="inferred from homology"/>
<evidence type="ECO:0000256" key="1">
    <source>
        <dbReference type="ARBA" id="ARBA00005325"/>
    </source>
</evidence>
<dbReference type="SUPFAM" id="SSF49785">
    <property type="entry name" value="Galactose-binding domain-like"/>
    <property type="match status" value="1"/>
</dbReference>
<keyword evidence="5 7" id="KW-0720">Serine protease</keyword>
<name>A0ABX6K6A5_SALCS</name>
<dbReference type="PANTHER" id="PTHR42884:SF14">
    <property type="entry name" value="NEUROENDOCRINE CONVERTASE 1"/>
    <property type="match status" value="1"/>
</dbReference>
<evidence type="ECO:0000256" key="2">
    <source>
        <dbReference type="ARBA" id="ARBA00022670"/>
    </source>
</evidence>
<dbReference type="PROSITE" id="PS00138">
    <property type="entry name" value="SUBTILASE_SER"/>
    <property type="match status" value="1"/>
</dbReference>
<reference evidence="9 10" key="1">
    <citation type="submission" date="2020-03" db="EMBL/GenBank/DDBJ databases">
        <title>Genome mining reveals the biosynthetic pathways of PHA and ectoines of the halophilic strain Salinivibrio costicola M318 isolated from fermented shrimp paste.</title>
        <authorList>
            <person name="Doan T.V."/>
            <person name="Tran L.T."/>
            <person name="Trieu T.A."/>
            <person name="Nguyen Q.V."/>
            <person name="Quach T.N."/>
            <person name="Phi T.Q."/>
            <person name="Kumar S."/>
        </authorList>
    </citation>
    <scope>NUCLEOTIDE SEQUENCE [LARGE SCALE GENOMIC DNA]</scope>
    <source>
        <strain evidence="9 10">M318</strain>
    </source>
</reference>
<dbReference type="RefSeq" id="WP_167314646.1">
    <property type="nucleotide sequence ID" value="NZ_CP050266.1"/>
</dbReference>
<dbReference type="PRINTS" id="PR00723">
    <property type="entry name" value="SUBTILISIN"/>
</dbReference>
<protein>
    <submittedName>
        <fullName evidence="9">S8 family serine peptidase</fullName>
    </submittedName>
</protein>
<dbReference type="PROSITE" id="PS00137">
    <property type="entry name" value="SUBTILASE_HIS"/>
    <property type="match status" value="1"/>
</dbReference>
<dbReference type="CDD" id="cd04059">
    <property type="entry name" value="Peptidases_S8_Protein_convertases_Kexins_Furin-like"/>
    <property type="match status" value="1"/>
</dbReference>
<dbReference type="InterPro" id="IPR002884">
    <property type="entry name" value="P_dom"/>
</dbReference>
<feature type="active site" description="Charge relay system" evidence="7">
    <location>
        <position position="509"/>
    </location>
</feature>
<dbReference type="Gene3D" id="3.40.50.200">
    <property type="entry name" value="Peptidase S8/S53 domain"/>
    <property type="match status" value="1"/>
</dbReference>
<dbReference type="InterPro" id="IPR008979">
    <property type="entry name" value="Galactose-bd-like_sf"/>
</dbReference>
<organism evidence="9 10">
    <name type="scientific">Salinivibrio costicola</name>
    <name type="common">Vibrio costicola</name>
    <dbReference type="NCBI Taxonomy" id="51367"/>
    <lineage>
        <taxon>Bacteria</taxon>
        <taxon>Pseudomonadati</taxon>
        <taxon>Pseudomonadota</taxon>
        <taxon>Gammaproteobacteria</taxon>
        <taxon>Vibrionales</taxon>
        <taxon>Vibrionaceae</taxon>
        <taxon>Salinivibrio</taxon>
    </lineage>
</organism>
<dbReference type="PROSITE" id="PS00136">
    <property type="entry name" value="SUBTILASE_ASP"/>
    <property type="match status" value="1"/>
</dbReference>
<feature type="active site" description="Charge relay system" evidence="7">
    <location>
        <position position="252"/>
    </location>
</feature>
<sequence length="771" mass="82675">MQNNGMKRGLLAVLVLSAISGCNTQDEDTKPVTTMEPQTFEATEMKQGVGLPLQILPQNTTVEAIKFFEKNTEVTKNTRDQYLFSHGLVNADLTNKTVLYVPINATQNRTISYELTTADQILRGSVTISGDFKSDPLFSEQWHLNNTGQTGYAMQAQTYQAWIDLRTAQGMSEEEARRRYQYDPSILVSGEDMNVSAAHQQNITGQEVTTVVVDSGMAIAHEDLVDNVLPNRSINFVDDSSDPTATGTGGDHGTSVAGLIAAKGWNGLGGRGVAPDANLIGMNYLEEQSSASEAASYGMTGSGISESENIAAFNRSYGISAPAFIPTETMDETMYRYPTKYLRQGLGALNIKSAGNAFESTQSWAEGNQLCDDAQNGIVSGQSRVLSCYDSNWDPANASFYTVTVGATTTAGKKSSYSTAGSSLWVAAPGGEYGTTEPAMVTTDQMSCQRGYASQAAVDEFEQSNGAFLASLGVEDFHARVWPFNTPGTDLNRDVNPSCNYTNTFNGTSSAAPNVTGVVALLVQANPQLTWRQIRYILAATSDKIDVNDKPISLLVGGEDSQRTVPVHLGWVDNAAGFSFNNKYGFGRVNAGKAIEMATQNPIKLPPLVESEWIDVSPSVPLSIPDADAKGASLRFTLDESRLDKNLTIEGLQFGFNIENADLTAVSNGDLTGSTAASDIAIKVTSPSGTEAILATSRTSLGAYQGLGNSDHPGYAYHISGPMLANAFLGETVYGQWTVNIVDTNRADFGEIYNNRVPSQLTAAQIRVYGH</sequence>
<evidence type="ECO:0000256" key="5">
    <source>
        <dbReference type="ARBA" id="ARBA00022825"/>
    </source>
</evidence>
<dbReference type="InterPro" id="IPR023827">
    <property type="entry name" value="Peptidase_S8_Asp-AS"/>
</dbReference>
<comment type="similarity">
    <text evidence="1">Belongs to the peptidase S8 family. Furin subfamily.</text>
</comment>
<keyword evidence="4 7" id="KW-0378">Hydrolase</keyword>
<dbReference type="SUPFAM" id="SSF52743">
    <property type="entry name" value="Subtilisin-like"/>
    <property type="match status" value="1"/>
</dbReference>
<feature type="domain" description="P/Homo B" evidence="8">
    <location>
        <begin position="605"/>
        <end position="771"/>
    </location>
</feature>
<dbReference type="PROSITE" id="PS51892">
    <property type="entry name" value="SUBTILASE"/>
    <property type="match status" value="1"/>
</dbReference>
<keyword evidence="6" id="KW-0106">Calcium</keyword>
<dbReference type="InterPro" id="IPR036852">
    <property type="entry name" value="Peptidase_S8/S53_dom_sf"/>
</dbReference>
<evidence type="ECO:0000256" key="3">
    <source>
        <dbReference type="ARBA" id="ARBA00022729"/>
    </source>
</evidence>
<dbReference type="Pfam" id="PF01483">
    <property type="entry name" value="P_proprotein"/>
    <property type="match status" value="1"/>
</dbReference>
<evidence type="ECO:0000313" key="9">
    <source>
        <dbReference type="EMBL" id="QIR06519.1"/>
    </source>
</evidence>